<keyword evidence="2" id="KW-0645">Protease</keyword>
<dbReference type="SUPFAM" id="SSF50156">
    <property type="entry name" value="PDZ domain-like"/>
    <property type="match status" value="1"/>
</dbReference>
<dbReference type="InterPro" id="IPR001940">
    <property type="entry name" value="Peptidase_S1C"/>
</dbReference>
<gene>
    <name evidence="7" type="primary">degS</name>
    <name evidence="7" type="ORF">VEx25_0281</name>
</gene>
<evidence type="ECO:0000313" key="7">
    <source>
        <dbReference type="EMBL" id="EDN55777.1"/>
    </source>
</evidence>
<dbReference type="Gene3D" id="2.30.42.10">
    <property type="match status" value="1"/>
</dbReference>
<evidence type="ECO:0000256" key="2">
    <source>
        <dbReference type="ARBA" id="ARBA00022670"/>
    </source>
</evidence>
<dbReference type="Pfam" id="PF13180">
    <property type="entry name" value="PDZ_2"/>
    <property type="match status" value="1"/>
</dbReference>
<evidence type="ECO:0000313" key="8">
    <source>
        <dbReference type="Proteomes" id="UP000242664"/>
    </source>
</evidence>
<evidence type="ECO:0000256" key="1">
    <source>
        <dbReference type="ARBA" id="ARBA00010541"/>
    </source>
</evidence>
<keyword evidence="5" id="KW-0472">Membrane</keyword>
<evidence type="ECO:0000256" key="3">
    <source>
        <dbReference type="ARBA" id="ARBA00022801"/>
    </source>
</evidence>
<evidence type="ECO:0000256" key="5">
    <source>
        <dbReference type="SAM" id="Phobius"/>
    </source>
</evidence>
<feature type="domain" description="PDZ" evidence="6">
    <location>
        <begin position="290"/>
        <end position="372"/>
    </location>
</feature>
<dbReference type="InterPro" id="IPR043504">
    <property type="entry name" value="Peptidase_S1_PA_chymotrypsin"/>
</dbReference>
<dbReference type="EC" id="3.4.21.-" evidence="7"/>
<dbReference type="InterPro" id="IPR001478">
    <property type="entry name" value="PDZ"/>
</dbReference>
<feature type="transmembrane region" description="Helical" evidence="5">
    <location>
        <begin position="38"/>
        <end position="57"/>
    </location>
</feature>
<dbReference type="Proteomes" id="UP000242664">
    <property type="component" value="Unassembled WGS sequence"/>
</dbReference>
<dbReference type="InterPro" id="IPR011783">
    <property type="entry name" value="Pept_S1C_DegS"/>
</dbReference>
<comment type="similarity">
    <text evidence="1">Belongs to the peptidase S1C family.</text>
</comment>
<dbReference type="Gene3D" id="2.40.10.10">
    <property type="entry name" value="Trypsin-like serine proteases"/>
    <property type="match status" value="2"/>
</dbReference>
<organism evidence="7 8">
    <name type="scientific">Vibrio antiquarius (strain Ex25)</name>
    <dbReference type="NCBI Taxonomy" id="150340"/>
    <lineage>
        <taxon>Bacteria</taxon>
        <taxon>Pseudomonadati</taxon>
        <taxon>Pseudomonadota</taxon>
        <taxon>Gammaproteobacteria</taxon>
        <taxon>Vibrionales</taxon>
        <taxon>Vibrionaceae</taxon>
        <taxon>Vibrio</taxon>
        <taxon>Vibrio diabolicus subgroup</taxon>
    </lineage>
</organism>
<sequence length="388" mass="41294">MKRAARFRAALLLFFNVMLFFIFYAILALMHGEDMLSFLLRSVFLGLATAAVVLLAVPSLRHNVIPAALDPQPVNIASVELTFNQAVRRAAPAVVNIYSRKYLENDRSKLSTQGLGSGVIVSEKGYIITNYHVVAQADQIVVALQDGRAAAAQLVGTDKRTDIAVLRVEGSNLPVIPLNSNYKPQVGDVVLAIGNPYNLGQTTTFGIISATGRSSISDGRQAFIQTDAAINEGNSGGALVNTQGELVGINTASFQQATDLETYGISFAIPAPLASKIMQKIIADGRVIRGYIGIDGQDINAVTARLLGNEHIGGIVVLGIDPNGPANAAGFQKQDIIISIDGNKVQGRQSVMDIVTDLRPGTTVDVGIIRKGKEMSLKVTIAEDKQEA</sequence>
<keyword evidence="4" id="KW-0720">Serine protease</keyword>
<reference evidence="8" key="1">
    <citation type="submission" date="2006-10" db="EMBL/GenBank/DDBJ databases">
        <authorList>
            <person name="Heidelberg J."/>
            <person name="Sebastian Y."/>
        </authorList>
    </citation>
    <scope>NUCLEOTIDE SEQUENCE [LARGE SCALE GENOMIC DNA]</scope>
    <source>
        <strain evidence="8">EX25</strain>
    </source>
</reference>
<dbReference type="PANTHER" id="PTHR22939">
    <property type="entry name" value="SERINE PROTEASE FAMILY S1C HTRA-RELATED"/>
    <property type="match status" value="1"/>
</dbReference>
<accession>A0ABM9WQU9</accession>
<dbReference type="PRINTS" id="PR00834">
    <property type="entry name" value="PROTEASES2C"/>
</dbReference>
<dbReference type="SMART" id="SM00228">
    <property type="entry name" value="PDZ"/>
    <property type="match status" value="1"/>
</dbReference>
<dbReference type="NCBIfam" id="TIGR02038">
    <property type="entry name" value="protease_degS"/>
    <property type="match status" value="1"/>
</dbReference>
<keyword evidence="8" id="KW-1185">Reference proteome</keyword>
<evidence type="ECO:0000259" key="6">
    <source>
        <dbReference type="SMART" id="SM00228"/>
    </source>
</evidence>
<keyword evidence="5" id="KW-0812">Transmembrane</keyword>
<dbReference type="EMBL" id="DS267878">
    <property type="protein sequence ID" value="EDN55777.1"/>
    <property type="molecule type" value="Genomic_DNA"/>
</dbReference>
<feature type="transmembrane region" description="Helical" evidence="5">
    <location>
        <begin position="12"/>
        <end position="32"/>
    </location>
</feature>
<dbReference type="SUPFAM" id="SSF50494">
    <property type="entry name" value="Trypsin-like serine proteases"/>
    <property type="match status" value="1"/>
</dbReference>
<dbReference type="NCBIfam" id="NF008147">
    <property type="entry name" value="PRK10898.1"/>
    <property type="match status" value="1"/>
</dbReference>
<keyword evidence="3 7" id="KW-0378">Hydrolase</keyword>
<dbReference type="GO" id="GO:0016787">
    <property type="term" value="F:hydrolase activity"/>
    <property type="evidence" value="ECO:0007669"/>
    <property type="project" value="UniProtKB-KW"/>
</dbReference>
<evidence type="ECO:0000256" key="4">
    <source>
        <dbReference type="ARBA" id="ARBA00022825"/>
    </source>
</evidence>
<dbReference type="Pfam" id="PF13365">
    <property type="entry name" value="Trypsin_2"/>
    <property type="match status" value="1"/>
</dbReference>
<dbReference type="InterPro" id="IPR036034">
    <property type="entry name" value="PDZ_sf"/>
</dbReference>
<keyword evidence="5" id="KW-1133">Transmembrane helix</keyword>
<protein>
    <submittedName>
        <fullName evidence="7">Periplasmic serine peptidase DegS</fullName>
        <ecNumber evidence="7">3.4.21.-</ecNumber>
    </submittedName>
</protein>
<proteinExistence type="inferred from homology"/>
<dbReference type="PANTHER" id="PTHR22939:SF101">
    <property type="entry name" value="PERIPLASMIC PH-DEPENDENT SERINE ENDOPROTEASE DEGQ"/>
    <property type="match status" value="1"/>
</dbReference>
<name>A0ABM9WQU9_VIBAE</name>
<dbReference type="InterPro" id="IPR009003">
    <property type="entry name" value="Peptidase_S1_PA"/>
</dbReference>